<keyword evidence="1" id="KW-0472">Membrane</keyword>
<proteinExistence type="predicted"/>
<dbReference type="STRING" id="2138.SMSRO_v1c11580"/>
<evidence type="ECO:0000313" key="3">
    <source>
        <dbReference type="Proteomes" id="UP000031565"/>
    </source>
</evidence>
<keyword evidence="1" id="KW-0812">Transmembrane</keyword>
<dbReference type="RefSeq" id="WP_040093539.1">
    <property type="nucleotide sequence ID" value="NZ_CM020866.1"/>
</dbReference>
<comment type="caution">
    <text evidence="2">The sequence shown here is derived from an EMBL/GenBank/DDBJ whole genome shotgun (WGS) entry which is preliminary data.</text>
</comment>
<keyword evidence="3" id="KW-1185">Reference proteome</keyword>
<feature type="transmembrane region" description="Helical" evidence="1">
    <location>
        <begin position="21"/>
        <end position="42"/>
    </location>
</feature>
<dbReference type="AlphaFoldDB" id="A0A2P6FD92"/>
<sequence length="302" mass="34653">MFSVYVPVLRKQFKKVEINRPINYLFGAVFGFCTMMIFSYFLTNLLSTNVFYNKNNFSQDLPTMINATRKDASKYPNQFRHSPTNKMFNWLPSWQVQKSGDAIAYWFWMAIGLKNDSSLSDIIDSISNSNDFIDNIDNALNGLSDNEKNDVVNDIVSQIVDKIDDNTNGLPATSINWSNINQAVISWKNNNPDQQFKGTSIETMMTSTPNDESNPYYYFVKLREYGETTTTNSEFSVILTNGNKFYTTLKNIYFLGKITPNATTIQSFNTIINKYVIGMTIINPGENDPLYPNYQQLSSWFI</sequence>
<gene>
    <name evidence="2" type="ORF">SMSRO_SF012230</name>
</gene>
<accession>A0A2P6FD92</accession>
<organism evidence="2 3">
    <name type="scientific">Spiroplasma poulsonii</name>
    <dbReference type="NCBI Taxonomy" id="2138"/>
    <lineage>
        <taxon>Bacteria</taxon>
        <taxon>Bacillati</taxon>
        <taxon>Mycoplasmatota</taxon>
        <taxon>Mollicutes</taxon>
        <taxon>Entomoplasmatales</taxon>
        <taxon>Spiroplasmataceae</taxon>
        <taxon>Spiroplasma</taxon>
    </lineage>
</organism>
<dbReference type="OrthoDB" id="9969864at2"/>
<dbReference type="Proteomes" id="UP000031565">
    <property type="component" value="Unassembled WGS sequence"/>
</dbReference>
<evidence type="ECO:0000256" key="1">
    <source>
        <dbReference type="SAM" id="Phobius"/>
    </source>
</evidence>
<dbReference type="EMBL" id="JTLV02000001">
    <property type="protein sequence ID" value="PQM31392.1"/>
    <property type="molecule type" value="Genomic_DNA"/>
</dbReference>
<evidence type="ECO:0000313" key="2">
    <source>
        <dbReference type="EMBL" id="PQM31392.1"/>
    </source>
</evidence>
<name>A0A2P6FD92_9MOLU</name>
<keyword evidence="1" id="KW-1133">Transmembrane helix</keyword>
<protein>
    <submittedName>
        <fullName evidence="2">Uncharacterized protein</fullName>
    </submittedName>
</protein>
<reference evidence="2 3" key="1">
    <citation type="journal article" date="2015" name="MBio">
        <title>Genome sequence of the Drosophila melanogaster male-killing Spiroplasma strain MSRO endosymbiont.</title>
        <authorList>
            <person name="Paredes J.C."/>
            <person name="Herren J.K."/>
            <person name="Schupfer F."/>
            <person name="Marin R."/>
            <person name="Claverol S."/>
            <person name="Kuo C.H."/>
            <person name="Lemaitre B."/>
            <person name="Beven L."/>
        </authorList>
    </citation>
    <scope>NUCLEOTIDE SEQUENCE [LARGE SCALE GENOMIC DNA]</scope>
    <source>
        <strain evidence="2 3">MSRO</strain>
    </source>
</reference>